<reference evidence="2" key="1">
    <citation type="submission" date="2025-08" db="UniProtKB">
        <authorList>
            <consortium name="RefSeq"/>
        </authorList>
    </citation>
    <scope>IDENTIFICATION</scope>
    <source>
        <tissue evidence="2">Gonad</tissue>
    </source>
</reference>
<dbReference type="KEGG" id="bbel:109463826"/>
<dbReference type="GeneID" id="109463826"/>
<proteinExistence type="predicted"/>
<dbReference type="OrthoDB" id="5984937at2759"/>
<dbReference type="GO" id="GO:0003700">
    <property type="term" value="F:DNA-binding transcription factor activity"/>
    <property type="evidence" value="ECO:0007669"/>
    <property type="project" value="InterPro"/>
</dbReference>
<sequence length="255" mass="29570">MASKLAVNALSPLRSSALPQQTTTLAANAESYHIFPHVDSFEEKLSREEAETTSKFVVNRKEKDFGEMNVQPSQHKQTYWELKGVQYDGIPFQLVATKTYDCHQGPDRDVRKKERYRAQKDKQELEDHVFIKRRKVLQPSKKRDCPVQLRVTQVLKFPGFKITGNTKSKRRDASKALKVAIAADPGTVESLVQFHTTFPSLEEHRNHSVIGPVILQMLFFSQREIHVQSEYMYQTHPYTICLFFFNWIIENTKNP</sequence>
<accession>A0A6P4YBT4</accession>
<dbReference type="AlphaFoldDB" id="A0A6P4YBT4"/>
<dbReference type="PANTHER" id="PTHR47456:SF4">
    <property type="entry name" value="SWIM-TYPE DOMAIN-CONTAINING PROTEIN"/>
    <property type="match status" value="1"/>
</dbReference>
<organism evidence="1 2">
    <name type="scientific">Branchiostoma belcheri</name>
    <name type="common">Amphioxus</name>
    <dbReference type="NCBI Taxonomy" id="7741"/>
    <lineage>
        <taxon>Eukaryota</taxon>
        <taxon>Metazoa</taxon>
        <taxon>Chordata</taxon>
        <taxon>Cephalochordata</taxon>
        <taxon>Leptocardii</taxon>
        <taxon>Amphioxiformes</taxon>
        <taxon>Branchiostomatidae</taxon>
        <taxon>Branchiostoma</taxon>
    </lineage>
</organism>
<keyword evidence="1" id="KW-1185">Reference proteome</keyword>
<gene>
    <name evidence="2" type="primary">LOC109463826</name>
</gene>
<evidence type="ECO:0000313" key="1">
    <source>
        <dbReference type="Proteomes" id="UP000515135"/>
    </source>
</evidence>
<dbReference type="Proteomes" id="UP000515135">
    <property type="component" value="Unplaced"/>
</dbReference>
<dbReference type="PANTHER" id="PTHR47456">
    <property type="entry name" value="PHD-TYPE DOMAIN-CONTAINING PROTEIN"/>
    <property type="match status" value="1"/>
</dbReference>
<evidence type="ECO:0000313" key="2">
    <source>
        <dbReference type="RefSeq" id="XP_019616257.1"/>
    </source>
</evidence>
<dbReference type="InterPro" id="IPR029309">
    <property type="entry name" value="CaRF"/>
</dbReference>
<name>A0A6P4YBT4_BRABE</name>
<dbReference type="RefSeq" id="XP_019616257.1">
    <property type="nucleotide sequence ID" value="XM_019760698.1"/>
</dbReference>
<dbReference type="Pfam" id="PF15299">
    <property type="entry name" value="ALS2CR8"/>
    <property type="match status" value="1"/>
</dbReference>
<protein>
    <submittedName>
        <fullName evidence="2">Uncharacterized protein LOC109463826</fullName>
    </submittedName>
</protein>